<dbReference type="EMBL" id="KQ459606">
    <property type="protein sequence ID" value="KPI91518.1"/>
    <property type="molecule type" value="Genomic_DNA"/>
</dbReference>
<reference evidence="1 2" key="1">
    <citation type="journal article" date="2015" name="Nat. Commun.">
        <title>Outbred genome sequencing and CRISPR/Cas9 gene editing in butterflies.</title>
        <authorList>
            <person name="Li X."/>
            <person name="Fan D."/>
            <person name="Zhang W."/>
            <person name="Liu G."/>
            <person name="Zhang L."/>
            <person name="Zhao L."/>
            <person name="Fang X."/>
            <person name="Chen L."/>
            <person name="Dong Y."/>
            <person name="Chen Y."/>
            <person name="Ding Y."/>
            <person name="Zhao R."/>
            <person name="Feng M."/>
            <person name="Zhu Y."/>
            <person name="Feng Y."/>
            <person name="Jiang X."/>
            <person name="Zhu D."/>
            <person name="Xiang H."/>
            <person name="Feng X."/>
            <person name="Li S."/>
            <person name="Wang J."/>
            <person name="Zhang G."/>
            <person name="Kronforst M.R."/>
            <person name="Wang W."/>
        </authorList>
    </citation>
    <scope>NUCLEOTIDE SEQUENCE [LARGE SCALE GENOMIC DNA]</scope>
    <source>
        <strain evidence="1">Ya'a_city_454_Px</strain>
        <tissue evidence="1">Whole body</tissue>
    </source>
</reference>
<dbReference type="Proteomes" id="UP000053268">
    <property type="component" value="Unassembled WGS sequence"/>
</dbReference>
<dbReference type="AlphaFoldDB" id="A0A194PES0"/>
<accession>A0A194PES0</accession>
<evidence type="ECO:0000313" key="2">
    <source>
        <dbReference type="Proteomes" id="UP000053268"/>
    </source>
</evidence>
<evidence type="ECO:0000313" key="1">
    <source>
        <dbReference type="EMBL" id="KPI91518.1"/>
    </source>
</evidence>
<keyword evidence="2" id="KW-1185">Reference proteome</keyword>
<sequence length="85" mass="9385">MSLIKRNLVKSKKIDISNNSRAKQRCDDKGRRRSSTLNTAAAFPCAASLTPRLTLPLPCSGSAVARSFPDFSMLQLNLNLIEYTN</sequence>
<protein>
    <submittedName>
        <fullName evidence="1">Uncharacterized protein</fullName>
    </submittedName>
</protein>
<gene>
    <name evidence="1" type="ORF">RR46_15022</name>
</gene>
<name>A0A194PES0_PAPXU</name>
<organism evidence="1 2">
    <name type="scientific">Papilio xuthus</name>
    <name type="common">Asian swallowtail butterfly</name>
    <dbReference type="NCBI Taxonomy" id="66420"/>
    <lineage>
        <taxon>Eukaryota</taxon>
        <taxon>Metazoa</taxon>
        <taxon>Ecdysozoa</taxon>
        <taxon>Arthropoda</taxon>
        <taxon>Hexapoda</taxon>
        <taxon>Insecta</taxon>
        <taxon>Pterygota</taxon>
        <taxon>Neoptera</taxon>
        <taxon>Endopterygota</taxon>
        <taxon>Lepidoptera</taxon>
        <taxon>Glossata</taxon>
        <taxon>Ditrysia</taxon>
        <taxon>Papilionoidea</taxon>
        <taxon>Papilionidae</taxon>
        <taxon>Papilioninae</taxon>
        <taxon>Papilio</taxon>
    </lineage>
</organism>
<proteinExistence type="predicted"/>